<dbReference type="AlphaFoldDB" id="A0A4V1D1M4"/>
<accession>A0A4V1D1M4</accession>
<dbReference type="Pfam" id="PF02638">
    <property type="entry name" value="GHL10"/>
    <property type="match status" value="1"/>
</dbReference>
<dbReference type="PANTHER" id="PTHR43405">
    <property type="entry name" value="GLYCOSYL HYDROLASE DIGH"/>
    <property type="match status" value="1"/>
</dbReference>
<dbReference type="Proteomes" id="UP000297031">
    <property type="component" value="Chromosome"/>
</dbReference>
<dbReference type="InterPro" id="IPR013783">
    <property type="entry name" value="Ig-like_fold"/>
</dbReference>
<proteinExistence type="predicted"/>
<keyword evidence="5" id="KW-1185">Reference proteome</keyword>
<dbReference type="InterPro" id="IPR003790">
    <property type="entry name" value="GHL10"/>
</dbReference>
<evidence type="ECO:0000256" key="1">
    <source>
        <dbReference type="ARBA" id="ARBA00022729"/>
    </source>
</evidence>
<evidence type="ECO:0000259" key="3">
    <source>
        <dbReference type="Pfam" id="PF02638"/>
    </source>
</evidence>
<dbReference type="EMBL" id="CP039393">
    <property type="protein sequence ID" value="QCD35717.1"/>
    <property type="molecule type" value="Genomic_DNA"/>
</dbReference>
<organism evidence="4 5">
    <name type="scientific">Muribaculum gordoncarteri</name>
    <dbReference type="NCBI Taxonomy" id="2530390"/>
    <lineage>
        <taxon>Bacteria</taxon>
        <taxon>Pseudomonadati</taxon>
        <taxon>Bacteroidota</taxon>
        <taxon>Bacteroidia</taxon>
        <taxon>Bacteroidales</taxon>
        <taxon>Muribaculaceae</taxon>
        <taxon>Muribaculum</taxon>
    </lineage>
</organism>
<reference evidence="4 5" key="1">
    <citation type="submission" date="2019-02" db="EMBL/GenBank/DDBJ databases">
        <title>Isolation and identification of novel species under the genus Muribaculum.</title>
        <authorList>
            <person name="Miyake S."/>
            <person name="Ding Y."/>
            <person name="Low A."/>
            <person name="Soh M."/>
            <person name="Seedorf H."/>
        </authorList>
    </citation>
    <scope>NUCLEOTIDE SEQUENCE [LARGE SCALE GENOMIC DNA]</scope>
    <source>
        <strain evidence="4 5">TLL-A4</strain>
    </source>
</reference>
<dbReference type="PANTHER" id="PTHR43405:SF1">
    <property type="entry name" value="GLYCOSYL HYDROLASE DIGH"/>
    <property type="match status" value="1"/>
</dbReference>
<dbReference type="OrthoDB" id="9773203at2"/>
<evidence type="ECO:0000313" key="5">
    <source>
        <dbReference type="Proteomes" id="UP000297031"/>
    </source>
</evidence>
<feature type="domain" description="Glycosyl hydrolase-like 10" evidence="3">
    <location>
        <begin position="24"/>
        <end position="295"/>
    </location>
</feature>
<dbReference type="RefSeq" id="WP_136410355.1">
    <property type="nucleotide sequence ID" value="NZ_CP039393.1"/>
</dbReference>
<dbReference type="InterPro" id="IPR017853">
    <property type="entry name" value="GH"/>
</dbReference>
<name>A0A4V1D1M4_9BACT</name>
<feature type="region of interest" description="Disordered" evidence="2">
    <location>
        <begin position="468"/>
        <end position="503"/>
    </location>
</feature>
<protein>
    <recommendedName>
        <fullName evidence="3">Glycosyl hydrolase-like 10 domain-containing protein</fullName>
    </recommendedName>
</protein>
<keyword evidence="1" id="KW-0732">Signal</keyword>
<dbReference type="KEGG" id="mgod:E7746_07355"/>
<dbReference type="Gene3D" id="3.20.20.80">
    <property type="entry name" value="Glycosidases"/>
    <property type="match status" value="1"/>
</dbReference>
<dbReference type="SUPFAM" id="SSF51445">
    <property type="entry name" value="(Trans)glycosidases"/>
    <property type="match status" value="1"/>
</dbReference>
<dbReference type="Gene3D" id="2.60.40.10">
    <property type="entry name" value="Immunoglobulins"/>
    <property type="match status" value="1"/>
</dbReference>
<evidence type="ECO:0000313" key="4">
    <source>
        <dbReference type="EMBL" id="QCD35717.1"/>
    </source>
</evidence>
<gene>
    <name evidence="4" type="ORF">E7746_07355</name>
</gene>
<sequence>MLRLLILAIVVLQCTSVYAQPLREVRGVWLTTNGGMDWPAGRYDESSQKKSLVEMLDRLAEANFNMVLFQVQANGDVAWNSSLQPAMESLTGNGSRSLSYDVCRFVIDECHKRSMECHAWVVPFRIGSSRNAARYASNKVKHPLKSHRDLCVLYSGGYYLDPGLPETRKYLLKLYNELIEKYDFDGINLDYTRYPGDKFNDASSFKAYNPGKLSRDDWRRANINEFVAELHDMAKKVRPGIRVGSAPIGTYKNVDKYKNATSYFSYQQDPCQWIESGHHDFIIPQMYWNEDFGFTPNMVTWVNNSCKHPVVVGLAPYKLVDSKWDVDVIIDQIEKTRRTDGVAGVCFFRAEHLLGNNPKIKRLYDRLRKNVFSRPAHLPQFGSGKAPSPRNVKAEYSNGGYVITWDAPRNCDVRYYSVYLTDDKGVRIDQASDDIVGFKVKGNSFNYRSSKKGLRFAVTAFDRDYSESDPVYVNRGKDKSKKKKSKSDNDSSDEGVYVDYDFL</sequence>
<evidence type="ECO:0000256" key="2">
    <source>
        <dbReference type="SAM" id="MobiDB-lite"/>
    </source>
</evidence>
<dbReference type="InterPro" id="IPR052177">
    <property type="entry name" value="Divisome_Glycosyl_Hydrolase"/>
</dbReference>